<dbReference type="PANTHER" id="PTHR43557">
    <property type="entry name" value="APOPTOSIS-INDUCING FACTOR 1"/>
    <property type="match status" value="1"/>
</dbReference>
<proteinExistence type="predicted"/>
<dbReference type="Gene3D" id="3.50.50.60">
    <property type="entry name" value="FAD/NAD(P)-binding domain"/>
    <property type="match status" value="2"/>
</dbReference>
<protein>
    <submittedName>
        <fullName evidence="8">Ferredoxin reductase</fullName>
    </submittedName>
</protein>
<keyword evidence="4" id="KW-0560">Oxidoreductase</keyword>
<dbReference type="InterPro" id="IPR028202">
    <property type="entry name" value="Reductase_C"/>
</dbReference>
<dbReference type="Proteomes" id="UP000225108">
    <property type="component" value="Unassembled WGS sequence"/>
</dbReference>
<dbReference type="Pfam" id="PF07992">
    <property type="entry name" value="Pyr_redox_2"/>
    <property type="match status" value="1"/>
</dbReference>
<evidence type="ECO:0000313" key="8">
    <source>
        <dbReference type="EMBL" id="PHV67064.1"/>
    </source>
</evidence>
<dbReference type="InterPro" id="IPR050446">
    <property type="entry name" value="FAD-oxidoreductase/Apoptosis"/>
</dbReference>
<feature type="domain" description="FAD/NAD(P)-binding" evidence="6">
    <location>
        <begin position="29"/>
        <end position="329"/>
    </location>
</feature>
<dbReference type="Gene3D" id="3.30.390.30">
    <property type="match status" value="1"/>
</dbReference>
<dbReference type="GO" id="GO:0016651">
    <property type="term" value="F:oxidoreductase activity, acting on NAD(P)H"/>
    <property type="evidence" value="ECO:0007669"/>
    <property type="project" value="TreeGrafter"/>
</dbReference>
<evidence type="ECO:0000256" key="2">
    <source>
        <dbReference type="ARBA" id="ARBA00022630"/>
    </source>
</evidence>
<gene>
    <name evidence="8" type="ORF">CSW57_12710</name>
</gene>
<evidence type="ECO:0000256" key="1">
    <source>
        <dbReference type="ARBA" id="ARBA00001974"/>
    </source>
</evidence>
<name>A0A2G3PMN6_WILMA</name>
<dbReference type="PANTHER" id="PTHR43557:SF2">
    <property type="entry name" value="RIESKE DOMAIN-CONTAINING PROTEIN-RELATED"/>
    <property type="match status" value="1"/>
</dbReference>
<sequence length="438" mass="46110">MSPFRTSRSDVTVGPDHLTGSEAPAPRSVGVVGASHAAVHLADRLRAIGYTGDLTLISHETHLPYQRPPLSKAMLKGEASADSVLLRDPAYYRDNGIELRIGTDVTGVTRTDGRYTLEMIRENCTETMSVDRLVLATGARARTLDLPGADHPDVLVLREMDDAHRLLARVARGPVAVIGGGFIGLEVAATARGLGADVTVIEAGDRLLARAVGPSTAETLLSAHRAMATDVELGAVPAEIVADGERLVRVRLDDGRLVPAATVLVGVGASPRTELADQLGLDTDGGVVVDGNCVASDGETLAIGDCTIHVSESGRRFRLESVDNATEQAVAAASVIAGTEVPRRGTPWFWSDQGDQKLQIVGLIGGHTSVLVRIDPERPRRRVALYFADDVLVAAECLNSPADFVALRSALARGARPSAAILADTSVPLKKLLAPVRA</sequence>
<comment type="caution">
    <text evidence="8">The sequence shown here is derived from an EMBL/GenBank/DDBJ whole genome shotgun (WGS) entry which is preliminary data.</text>
</comment>
<feature type="compositionally biased region" description="Polar residues" evidence="5">
    <location>
        <begin position="1"/>
        <end position="10"/>
    </location>
</feature>
<organism evidence="8 9">
    <name type="scientific">Williamsia marianensis</name>
    <dbReference type="NCBI Taxonomy" id="85044"/>
    <lineage>
        <taxon>Bacteria</taxon>
        <taxon>Bacillati</taxon>
        <taxon>Actinomycetota</taxon>
        <taxon>Actinomycetes</taxon>
        <taxon>Mycobacteriales</taxon>
        <taxon>Nocardiaceae</taxon>
        <taxon>Williamsia</taxon>
    </lineage>
</organism>
<dbReference type="SUPFAM" id="SSF51905">
    <property type="entry name" value="FAD/NAD(P)-binding domain"/>
    <property type="match status" value="2"/>
</dbReference>
<dbReference type="PRINTS" id="PR00411">
    <property type="entry name" value="PNDRDTASEI"/>
</dbReference>
<dbReference type="InterPro" id="IPR036188">
    <property type="entry name" value="FAD/NAD-bd_sf"/>
</dbReference>
<feature type="region of interest" description="Disordered" evidence="5">
    <location>
        <begin position="1"/>
        <end position="27"/>
    </location>
</feature>
<evidence type="ECO:0000259" key="6">
    <source>
        <dbReference type="Pfam" id="PF07992"/>
    </source>
</evidence>
<feature type="domain" description="Reductase C-terminal" evidence="7">
    <location>
        <begin position="348"/>
        <end position="433"/>
    </location>
</feature>
<keyword evidence="2" id="KW-0285">Flavoprotein</keyword>
<dbReference type="PRINTS" id="PR00368">
    <property type="entry name" value="FADPNR"/>
</dbReference>
<evidence type="ECO:0000256" key="4">
    <source>
        <dbReference type="ARBA" id="ARBA00023002"/>
    </source>
</evidence>
<dbReference type="SUPFAM" id="SSF55424">
    <property type="entry name" value="FAD/NAD-linked reductases, dimerisation (C-terminal) domain"/>
    <property type="match status" value="1"/>
</dbReference>
<dbReference type="GO" id="GO:0005737">
    <property type="term" value="C:cytoplasm"/>
    <property type="evidence" value="ECO:0007669"/>
    <property type="project" value="TreeGrafter"/>
</dbReference>
<reference evidence="8 9" key="1">
    <citation type="submission" date="2017-10" db="EMBL/GenBank/DDBJ databases">
        <title>The draft genome sequence of Williamsia sp. BULT 1.1 isolated from the semi-arid grassland soils from South Africa.</title>
        <authorList>
            <person name="Kabwe M.H."/>
            <person name="Govender N."/>
            <person name="Mutseka Lunga P."/>
            <person name="Vikram S."/>
            <person name="Makhalanyane T.P."/>
        </authorList>
    </citation>
    <scope>NUCLEOTIDE SEQUENCE [LARGE SCALE GENOMIC DNA]</scope>
    <source>
        <strain evidence="8 9">BULT 1.1</strain>
    </source>
</reference>
<evidence type="ECO:0000256" key="5">
    <source>
        <dbReference type="SAM" id="MobiDB-lite"/>
    </source>
</evidence>
<keyword evidence="3" id="KW-0274">FAD</keyword>
<accession>A0A2G3PMN6</accession>
<comment type="cofactor">
    <cofactor evidence="1">
        <name>FAD</name>
        <dbReference type="ChEBI" id="CHEBI:57692"/>
    </cofactor>
</comment>
<evidence type="ECO:0000256" key="3">
    <source>
        <dbReference type="ARBA" id="ARBA00022827"/>
    </source>
</evidence>
<dbReference type="AlphaFoldDB" id="A0A2G3PMN6"/>
<dbReference type="InterPro" id="IPR023753">
    <property type="entry name" value="FAD/NAD-binding_dom"/>
</dbReference>
<evidence type="ECO:0000313" key="9">
    <source>
        <dbReference type="Proteomes" id="UP000225108"/>
    </source>
</evidence>
<dbReference type="EMBL" id="PEBD01000008">
    <property type="protein sequence ID" value="PHV67064.1"/>
    <property type="molecule type" value="Genomic_DNA"/>
</dbReference>
<dbReference type="InterPro" id="IPR016156">
    <property type="entry name" value="FAD/NAD-linked_Rdtase_dimer_sf"/>
</dbReference>
<dbReference type="Pfam" id="PF14759">
    <property type="entry name" value="Reductase_C"/>
    <property type="match status" value="1"/>
</dbReference>
<evidence type="ECO:0000259" key="7">
    <source>
        <dbReference type="Pfam" id="PF14759"/>
    </source>
</evidence>